<dbReference type="SUPFAM" id="SSF55909">
    <property type="entry name" value="Pentein"/>
    <property type="match status" value="1"/>
</dbReference>
<name>A0ABR7VCJ8_9FLAO</name>
<gene>
    <name evidence="4" type="ORF">HPE63_06055</name>
</gene>
<evidence type="ECO:0000256" key="3">
    <source>
        <dbReference type="ARBA" id="ARBA00049429"/>
    </source>
</evidence>
<sequence length="293" mass="32939">MKYTSHSEYKPLKTVYIKLVAEAFISQSKLKKEWSPLNYLSEPDFGASISEYLEFESLLTKNSKCDVRYFPRENDLSIDSIYCRDASIATNYGVIICNMGKANRNGEPNAQKKVFEDEDIHVLGAIESPGTFEGGDAVWLDENTLAVGHTYRTNDEGILQLRSLIYPYNIDVLVVELPHYRGPGDVFHLMSVFSPVDKNLAVVYSPLMPVGFRNELIRRKYQLIEVPDDEFESMGCNVLAIAPRKCIMVNGNPKTQKALEKAGCEVFTYSGQEISVKGGGGPTCLTRPLKRWV</sequence>
<proteinExistence type="predicted"/>
<comment type="caution">
    <text evidence="4">The sequence shown here is derived from an EMBL/GenBank/DDBJ whole genome shotgun (WGS) entry which is preliminary data.</text>
</comment>
<protein>
    <recommendedName>
        <fullName evidence="2">arginine deiminase</fullName>
        <ecNumber evidence="2">3.5.3.6</ecNumber>
    </recommendedName>
</protein>
<keyword evidence="5" id="KW-1185">Reference proteome</keyword>
<comment type="catalytic activity">
    <reaction evidence="3">
        <text>L-arginine + H2O = L-citrulline + NH4(+)</text>
        <dbReference type="Rhea" id="RHEA:19597"/>
        <dbReference type="ChEBI" id="CHEBI:15377"/>
        <dbReference type="ChEBI" id="CHEBI:28938"/>
        <dbReference type="ChEBI" id="CHEBI:32682"/>
        <dbReference type="ChEBI" id="CHEBI:57743"/>
        <dbReference type="EC" id="3.5.3.6"/>
    </reaction>
</comment>
<dbReference type="EMBL" id="JABTCG010000002">
    <property type="protein sequence ID" value="MBD0850227.1"/>
    <property type="molecule type" value="Genomic_DNA"/>
</dbReference>
<evidence type="ECO:0000256" key="2">
    <source>
        <dbReference type="ARBA" id="ARBA00012171"/>
    </source>
</evidence>
<evidence type="ECO:0000313" key="4">
    <source>
        <dbReference type="EMBL" id="MBD0850227.1"/>
    </source>
</evidence>
<dbReference type="Gene3D" id="3.75.10.10">
    <property type="entry name" value="L-arginine/glycine Amidinotransferase, Chain A"/>
    <property type="match status" value="1"/>
</dbReference>
<dbReference type="EC" id="3.5.3.6" evidence="2"/>
<reference evidence="4 5" key="1">
    <citation type="submission" date="2020-05" db="EMBL/GenBank/DDBJ databases">
        <title>The draft genome sequence of Maribacter arenosus CAU 1321.</title>
        <authorList>
            <person name="Mu L."/>
        </authorList>
    </citation>
    <scope>NUCLEOTIDE SEQUENCE [LARGE SCALE GENOMIC DNA]</scope>
    <source>
        <strain evidence="4 5">CAU 1321</strain>
    </source>
</reference>
<evidence type="ECO:0000313" key="5">
    <source>
        <dbReference type="Proteomes" id="UP000598350"/>
    </source>
</evidence>
<comment type="pathway">
    <text evidence="1">Amino-acid degradation; L-arginine degradation via ADI pathway; carbamoyl phosphate from L-arginine: step 1/2.</text>
</comment>
<dbReference type="PANTHER" id="PTHR47271">
    <property type="entry name" value="ARGININE DEIMINASE"/>
    <property type="match status" value="1"/>
</dbReference>
<evidence type="ECO:0000256" key="1">
    <source>
        <dbReference type="ARBA" id="ARBA00005213"/>
    </source>
</evidence>
<dbReference type="Proteomes" id="UP000598350">
    <property type="component" value="Unassembled WGS sequence"/>
</dbReference>
<dbReference type="PANTHER" id="PTHR47271:SF2">
    <property type="entry name" value="ARGININE DEIMINASE"/>
    <property type="match status" value="1"/>
</dbReference>
<dbReference type="RefSeq" id="WP_188313364.1">
    <property type="nucleotide sequence ID" value="NZ_JABTCG010000002.1"/>
</dbReference>
<dbReference type="Pfam" id="PF19420">
    <property type="entry name" value="DDAH_eukar"/>
    <property type="match status" value="1"/>
</dbReference>
<accession>A0ABR7VCJ8</accession>
<organism evidence="4 5">
    <name type="scientific">Maribacter arenosus</name>
    <dbReference type="NCBI Taxonomy" id="1854708"/>
    <lineage>
        <taxon>Bacteria</taxon>
        <taxon>Pseudomonadati</taxon>
        <taxon>Bacteroidota</taxon>
        <taxon>Flavobacteriia</taxon>
        <taxon>Flavobacteriales</taxon>
        <taxon>Flavobacteriaceae</taxon>
        <taxon>Maribacter</taxon>
    </lineage>
</organism>